<name>A0AAW0E4M5_9AGAR</name>
<evidence type="ECO:0000259" key="3">
    <source>
        <dbReference type="Pfam" id="PF03435"/>
    </source>
</evidence>
<comment type="caution">
    <text evidence="4">The sequence shown here is derived from an EMBL/GenBank/DDBJ whole genome shotgun (WGS) entry which is preliminary data.</text>
</comment>
<keyword evidence="2" id="KW-1133">Transmembrane helix</keyword>
<gene>
    <name evidence="4" type="ORF">R3P38DRAFT_2842898</name>
</gene>
<sequence>MAKKPTILILGATGFTGKLISHYLAGHRDGALFNLALGARSKARLDAVVAALDIGTSVELHVVDTTQEEQLEAILAKKEVTVVINTVGPFYLWGTPVVKACVKHGVHYVDLTGEPHWVKRIITTYHYAASKTGAIIIPASGLDSMPADLVPYIACKTLRSHNSDQHVGIDTSLSAYSIRGGFSGGTINTGITMLEQVQKEELRVAGLDYSLSPCVGKPPPRRPLIYRLFVPDIRKTIIGATYFMAHPDRSVVQRSWGLLELEAAENKSQIHYGPAFQYDEFMVTGGTVRAVILTVGMAIGLGAMLVAPLRWLIKKVLPKSGDGPSESVRNNGYLKITNITTAVPSSGASPLQVKTVLTGKGDPGYKLTSVLISEAALALALNDRNALPAIGRRGGVLTPATALGDVLIDRLTASGQVTISSEIISVRSPEGKKTV</sequence>
<dbReference type="SUPFAM" id="SSF51735">
    <property type="entry name" value="NAD(P)-binding Rossmann-fold domains"/>
    <property type="match status" value="1"/>
</dbReference>
<accession>A0AAW0E4M5</accession>
<evidence type="ECO:0000256" key="1">
    <source>
        <dbReference type="ARBA" id="ARBA00038048"/>
    </source>
</evidence>
<dbReference type="InterPro" id="IPR036291">
    <property type="entry name" value="NAD(P)-bd_dom_sf"/>
</dbReference>
<evidence type="ECO:0000313" key="4">
    <source>
        <dbReference type="EMBL" id="KAK7057760.1"/>
    </source>
</evidence>
<proteinExistence type="inferred from homology"/>
<dbReference type="Pfam" id="PF03435">
    <property type="entry name" value="Sacchrp_dh_NADP"/>
    <property type="match status" value="1"/>
</dbReference>
<feature type="domain" description="Saccharopine dehydrogenase NADP binding" evidence="3">
    <location>
        <begin position="7"/>
        <end position="136"/>
    </location>
</feature>
<dbReference type="InterPro" id="IPR051276">
    <property type="entry name" value="Saccharopine_DH-like_oxidrdct"/>
</dbReference>
<dbReference type="Proteomes" id="UP001362999">
    <property type="component" value="Unassembled WGS sequence"/>
</dbReference>
<keyword evidence="2" id="KW-0812">Transmembrane</keyword>
<dbReference type="GO" id="GO:0005886">
    <property type="term" value="C:plasma membrane"/>
    <property type="evidence" value="ECO:0007669"/>
    <property type="project" value="TreeGrafter"/>
</dbReference>
<feature type="transmembrane region" description="Helical" evidence="2">
    <location>
        <begin position="290"/>
        <end position="313"/>
    </location>
</feature>
<dbReference type="GO" id="GO:0005739">
    <property type="term" value="C:mitochondrion"/>
    <property type="evidence" value="ECO:0007669"/>
    <property type="project" value="TreeGrafter"/>
</dbReference>
<dbReference type="GO" id="GO:0005811">
    <property type="term" value="C:lipid droplet"/>
    <property type="evidence" value="ECO:0007669"/>
    <property type="project" value="TreeGrafter"/>
</dbReference>
<dbReference type="Gene3D" id="3.40.50.720">
    <property type="entry name" value="NAD(P)-binding Rossmann-like Domain"/>
    <property type="match status" value="1"/>
</dbReference>
<evidence type="ECO:0000256" key="2">
    <source>
        <dbReference type="SAM" id="Phobius"/>
    </source>
</evidence>
<evidence type="ECO:0000313" key="5">
    <source>
        <dbReference type="Proteomes" id="UP001362999"/>
    </source>
</evidence>
<dbReference type="InterPro" id="IPR005097">
    <property type="entry name" value="Sacchrp_dh_NADP-bd"/>
</dbReference>
<comment type="similarity">
    <text evidence="1">Belongs to the saccharopine dehydrogenase family.</text>
</comment>
<dbReference type="EMBL" id="JAWWNJ010000004">
    <property type="protein sequence ID" value="KAK7057760.1"/>
    <property type="molecule type" value="Genomic_DNA"/>
</dbReference>
<keyword evidence="2" id="KW-0472">Membrane</keyword>
<dbReference type="PANTHER" id="PTHR12286">
    <property type="entry name" value="SACCHAROPINE DEHYDROGENASE-LIKE OXIDOREDUCTASE"/>
    <property type="match status" value="1"/>
</dbReference>
<dbReference type="AlphaFoldDB" id="A0AAW0E4M5"/>
<protein>
    <submittedName>
        <fullName evidence="4">Sacchrp-dh-NADP domain-containing protein</fullName>
    </submittedName>
</protein>
<reference evidence="4 5" key="1">
    <citation type="journal article" date="2024" name="J Genomics">
        <title>Draft genome sequencing and assembly of Favolaschia claudopus CIRM-BRFM 2984 isolated from oak limbs.</title>
        <authorList>
            <person name="Navarro D."/>
            <person name="Drula E."/>
            <person name="Chaduli D."/>
            <person name="Cazenave R."/>
            <person name="Ahrendt S."/>
            <person name="Wang J."/>
            <person name="Lipzen A."/>
            <person name="Daum C."/>
            <person name="Barry K."/>
            <person name="Grigoriev I.V."/>
            <person name="Favel A."/>
            <person name="Rosso M.N."/>
            <person name="Martin F."/>
        </authorList>
    </citation>
    <scope>NUCLEOTIDE SEQUENCE [LARGE SCALE GENOMIC DNA]</scope>
    <source>
        <strain evidence="4 5">CIRM-BRFM 2984</strain>
    </source>
</reference>
<dbReference type="PANTHER" id="PTHR12286:SF5">
    <property type="entry name" value="SACCHAROPINE DEHYDROGENASE-LIKE OXIDOREDUCTASE"/>
    <property type="match status" value="1"/>
</dbReference>
<keyword evidence="5" id="KW-1185">Reference proteome</keyword>
<organism evidence="4 5">
    <name type="scientific">Favolaschia claudopus</name>
    <dbReference type="NCBI Taxonomy" id="2862362"/>
    <lineage>
        <taxon>Eukaryota</taxon>
        <taxon>Fungi</taxon>
        <taxon>Dikarya</taxon>
        <taxon>Basidiomycota</taxon>
        <taxon>Agaricomycotina</taxon>
        <taxon>Agaricomycetes</taxon>
        <taxon>Agaricomycetidae</taxon>
        <taxon>Agaricales</taxon>
        <taxon>Marasmiineae</taxon>
        <taxon>Mycenaceae</taxon>
        <taxon>Favolaschia</taxon>
    </lineage>
</organism>
<dbReference type="GO" id="GO:0009247">
    <property type="term" value="P:glycolipid biosynthetic process"/>
    <property type="evidence" value="ECO:0007669"/>
    <property type="project" value="TreeGrafter"/>
</dbReference>